<feature type="domain" description="Glycosyltransferase subfamily 4-like N-terminal" evidence="4">
    <location>
        <begin position="67"/>
        <end position="158"/>
    </location>
</feature>
<evidence type="ECO:0000259" key="3">
    <source>
        <dbReference type="Pfam" id="PF00534"/>
    </source>
</evidence>
<feature type="compositionally biased region" description="Pro residues" evidence="2">
    <location>
        <begin position="163"/>
        <end position="175"/>
    </location>
</feature>
<keyword evidence="6" id="KW-1185">Reference proteome</keyword>
<dbReference type="Gene3D" id="3.40.50.2000">
    <property type="entry name" value="Glycogen Phosphorylase B"/>
    <property type="match status" value="2"/>
</dbReference>
<dbReference type="CDD" id="cd03801">
    <property type="entry name" value="GT4_PimA-like"/>
    <property type="match status" value="1"/>
</dbReference>
<dbReference type="GO" id="GO:0009103">
    <property type="term" value="P:lipopolysaccharide biosynthetic process"/>
    <property type="evidence" value="ECO:0007669"/>
    <property type="project" value="TreeGrafter"/>
</dbReference>
<organism evidence="5 6">
    <name type="scientific">Roseovarius litoreus</name>
    <dbReference type="NCBI Taxonomy" id="1155722"/>
    <lineage>
        <taxon>Bacteria</taxon>
        <taxon>Pseudomonadati</taxon>
        <taxon>Pseudomonadota</taxon>
        <taxon>Alphaproteobacteria</taxon>
        <taxon>Rhodobacterales</taxon>
        <taxon>Roseobacteraceae</taxon>
        <taxon>Roseovarius</taxon>
    </lineage>
</organism>
<dbReference type="InterPro" id="IPR028098">
    <property type="entry name" value="Glyco_trans_4-like_N"/>
</dbReference>
<dbReference type="InterPro" id="IPR001296">
    <property type="entry name" value="Glyco_trans_1"/>
</dbReference>
<dbReference type="EMBL" id="FRCB01000002">
    <property type="protein sequence ID" value="SHL62824.1"/>
    <property type="molecule type" value="Genomic_DNA"/>
</dbReference>
<gene>
    <name evidence="5" type="ORF">SAMN05443432_10250</name>
</gene>
<dbReference type="GO" id="GO:0016757">
    <property type="term" value="F:glycosyltransferase activity"/>
    <property type="evidence" value="ECO:0007669"/>
    <property type="project" value="InterPro"/>
</dbReference>
<dbReference type="PANTHER" id="PTHR46401:SF2">
    <property type="entry name" value="GLYCOSYLTRANSFERASE WBBK-RELATED"/>
    <property type="match status" value="1"/>
</dbReference>
<dbReference type="Proteomes" id="UP000322545">
    <property type="component" value="Unassembled WGS sequence"/>
</dbReference>
<dbReference type="SUPFAM" id="SSF53756">
    <property type="entry name" value="UDP-Glycosyltransferase/glycogen phosphorylase"/>
    <property type="match status" value="1"/>
</dbReference>
<evidence type="ECO:0000313" key="6">
    <source>
        <dbReference type="Proteomes" id="UP000322545"/>
    </source>
</evidence>
<accession>A0A1M7C6J5</accession>
<evidence type="ECO:0000259" key="4">
    <source>
        <dbReference type="Pfam" id="PF13439"/>
    </source>
</evidence>
<evidence type="ECO:0000313" key="5">
    <source>
        <dbReference type="EMBL" id="SHL62824.1"/>
    </source>
</evidence>
<evidence type="ECO:0000256" key="2">
    <source>
        <dbReference type="SAM" id="MobiDB-lite"/>
    </source>
</evidence>
<feature type="domain" description="Glycosyl transferase family 1" evidence="3">
    <location>
        <begin position="175"/>
        <end position="331"/>
    </location>
</feature>
<feature type="region of interest" description="Disordered" evidence="2">
    <location>
        <begin position="156"/>
        <end position="175"/>
    </location>
</feature>
<protein>
    <submittedName>
        <fullName evidence="5">Glycosyltransferase involved in cell wall bisynthesis</fullName>
    </submittedName>
</protein>
<dbReference type="Pfam" id="PF13439">
    <property type="entry name" value="Glyco_transf_4"/>
    <property type="match status" value="1"/>
</dbReference>
<dbReference type="Pfam" id="PF00534">
    <property type="entry name" value="Glycos_transf_1"/>
    <property type="match status" value="1"/>
</dbReference>
<name>A0A1M7C6J5_9RHOB</name>
<evidence type="ECO:0000256" key="1">
    <source>
        <dbReference type="ARBA" id="ARBA00022679"/>
    </source>
</evidence>
<sequence>MPRPHPAAFAIPGDLSSPTGGYHYDRRLLCALRDAGREVAHIRLPDGFPHPSEAQMSEACDQLAKVPCDHILIVDGLAFGALPTEALDHITAPIVALVHHPLAHESGLPHPEAARLRALEKANLTRAAHILVPSPHIRDVLLADYAVDPGRITVIRPGRPDLSPQPVPAPATPDPDAPPLILSVGLLHPRKGHDILIDALSRIADQAWRAVIVGAPWAPGHADALIQQIDRAGLSGRVHLAGRVERATLDRLYTEAYAFALATRYEGYGIVFDEALIHGVPIVSTTAGAVPGTVPAAAGTLIAPEDAKGFAAALSALLQDRTLHAAQSAAALKAGAALPLWSDAADLVGTILDQIAGHGT</sequence>
<dbReference type="PANTHER" id="PTHR46401">
    <property type="entry name" value="GLYCOSYLTRANSFERASE WBBK-RELATED"/>
    <property type="match status" value="1"/>
</dbReference>
<dbReference type="RefSeq" id="WP_149778442.1">
    <property type="nucleotide sequence ID" value="NZ_FRCB01000002.1"/>
</dbReference>
<keyword evidence="1 5" id="KW-0808">Transferase</keyword>
<reference evidence="5 6" key="1">
    <citation type="submission" date="2016-11" db="EMBL/GenBank/DDBJ databases">
        <authorList>
            <person name="Varghese N."/>
            <person name="Submissions S."/>
        </authorList>
    </citation>
    <scope>NUCLEOTIDE SEQUENCE [LARGE SCALE GENOMIC DNA]</scope>
    <source>
        <strain evidence="5 6">DSM 28249</strain>
    </source>
</reference>
<proteinExistence type="predicted"/>
<dbReference type="AlphaFoldDB" id="A0A1M7C6J5"/>